<organism evidence="10 11">
    <name type="scientific">Niastella yeongjuensis</name>
    <dbReference type="NCBI Taxonomy" id="354355"/>
    <lineage>
        <taxon>Bacteria</taxon>
        <taxon>Pseudomonadati</taxon>
        <taxon>Bacteroidota</taxon>
        <taxon>Chitinophagia</taxon>
        <taxon>Chitinophagales</taxon>
        <taxon>Chitinophagaceae</taxon>
        <taxon>Niastella</taxon>
    </lineage>
</organism>
<dbReference type="EMBL" id="LVXG01000006">
    <property type="protein sequence ID" value="OQP53448.1"/>
    <property type="molecule type" value="Genomic_DNA"/>
</dbReference>
<dbReference type="InterPro" id="IPR041679">
    <property type="entry name" value="DNA2/NAM7-like_C"/>
</dbReference>
<dbReference type="CDD" id="cd18808">
    <property type="entry name" value="SF1_C_Upf1"/>
    <property type="match status" value="1"/>
</dbReference>
<dbReference type="Pfam" id="PF13087">
    <property type="entry name" value="AAA_12"/>
    <property type="match status" value="1"/>
</dbReference>
<dbReference type="InterPro" id="IPR047187">
    <property type="entry name" value="SF1_C_Upf1"/>
</dbReference>
<evidence type="ECO:0000259" key="9">
    <source>
        <dbReference type="Pfam" id="PF13087"/>
    </source>
</evidence>
<keyword evidence="2" id="KW-0547">Nucleotide-binding</keyword>
<name>A0A1V9F503_9BACT</name>
<dbReference type="InterPro" id="IPR050534">
    <property type="entry name" value="Coronavir_polyprotein_1ab"/>
</dbReference>
<feature type="domain" description="DNA2/NAM7 helicase-like C-terminal" evidence="9">
    <location>
        <begin position="802"/>
        <end position="903"/>
    </location>
</feature>
<dbReference type="AlphaFoldDB" id="A0A1V9F503"/>
<keyword evidence="4" id="KW-0347">Helicase</keyword>
<feature type="region of interest" description="Disordered" evidence="7">
    <location>
        <begin position="156"/>
        <end position="188"/>
    </location>
</feature>
<dbReference type="InterPro" id="IPR027417">
    <property type="entry name" value="P-loop_NTPase"/>
</dbReference>
<comment type="caution">
    <text evidence="10">The sequence shown here is derived from an EMBL/GenBank/DDBJ whole genome shotgun (WGS) entry which is preliminary data.</text>
</comment>
<feature type="coiled-coil region" evidence="6">
    <location>
        <begin position="477"/>
        <end position="539"/>
    </location>
</feature>
<dbReference type="Proteomes" id="UP000192610">
    <property type="component" value="Unassembled WGS sequence"/>
</dbReference>
<evidence type="ECO:0008006" key="12">
    <source>
        <dbReference type="Google" id="ProtNLM"/>
    </source>
</evidence>
<evidence type="ECO:0000256" key="3">
    <source>
        <dbReference type="ARBA" id="ARBA00022801"/>
    </source>
</evidence>
<keyword evidence="11" id="KW-1185">Reference proteome</keyword>
<gene>
    <name evidence="10" type="ORF">A4H97_23675</name>
</gene>
<evidence type="ECO:0000313" key="10">
    <source>
        <dbReference type="EMBL" id="OQP53448.1"/>
    </source>
</evidence>
<evidence type="ECO:0000259" key="8">
    <source>
        <dbReference type="Pfam" id="PF13086"/>
    </source>
</evidence>
<dbReference type="Gene3D" id="3.40.50.300">
    <property type="entry name" value="P-loop containing nucleotide triphosphate hydrolases"/>
    <property type="match status" value="2"/>
</dbReference>
<dbReference type="GO" id="GO:0005524">
    <property type="term" value="F:ATP binding"/>
    <property type="evidence" value="ECO:0007669"/>
    <property type="project" value="UniProtKB-KW"/>
</dbReference>
<evidence type="ECO:0000313" key="11">
    <source>
        <dbReference type="Proteomes" id="UP000192610"/>
    </source>
</evidence>
<feature type="domain" description="DNA2/NAM7 helicase helicase" evidence="8">
    <location>
        <begin position="508"/>
        <end position="693"/>
    </location>
</feature>
<dbReference type="GO" id="GO:0043139">
    <property type="term" value="F:5'-3' DNA helicase activity"/>
    <property type="evidence" value="ECO:0007669"/>
    <property type="project" value="TreeGrafter"/>
</dbReference>
<dbReference type="Pfam" id="PF13086">
    <property type="entry name" value="AAA_11"/>
    <property type="match status" value="1"/>
</dbReference>
<reference evidence="11" key="1">
    <citation type="submission" date="2016-04" db="EMBL/GenBank/DDBJ databases">
        <authorList>
            <person name="Chen L."/>
            <person name="Zhuang W."/>
            <person name="Wang G."/>
        </authorList>
    </citation>
    <scope>NUCLEOTIDE SEQUENCE [LARGE SCALE GENOMIC DNA]</scope>
    <source>
        <strain evidence="11">17621</strain>
    </source>
</reference>
<sequence length="930" mass="106142">MTHYSNVLKFWRAIETFDLPDVPVPKLKDEKVFTELWLGDTFPWESGKFLKTKGKRWKHTLYFFCTPKQSVVDWLTILAPSPQNTNQEPLTDITCLAALVLDDNGMPAERTYIRASFAYGLKILKEGKSFEELPDLLKKAHSEFILRFQIKPAAEENEPEYEDDNYEEENSEDTSENEDSYEEENVSRSFVTWTELEKELDDLDELVNGKLPMELPILCVSEEVYEQATLEAPFLNSFYRDDLNNLINQHKDLGIPLSTYLTGEININERYNLQNRELMLKCIDPKFQTPGRWPSKPEHGLYSAQQAALHYCIPILKNGDALMGINGPPGTGKTTLLREIIVDVIVSRAKKLLATDINKLFSTKRIEVAEYIGYYEPNSDVFGNNGILVASNNNTAVENISKELPLLKNIDADAFSDAGYFSEIAQHLHPADSCWALLSSVLGNSKNRGIFINAFWFNKGNGFNAYLKAQYEFPSQREEHLDRYEQVVEELKSLLEAYKTFQTEASAHHETLQELLFGNRKNQKLEKKYEKQAKTLQEKYNIPARNLPDRSFSTLPIEEIHKLTPYSSDEINRLRSKIFLKSLELHECAVHVNAKYFRSNLNAFIAMLQGNNAELIKNDLTSVLWNTFFFCVPLVSTTLASVQRQFNNTGKGGIGWLLLDEAGQATPQSACGAIWRSKRCIIIGDTLQIPPIVTMPKGLERMLKEKHNVKDNCWLPSTHSAQFLADRITPIGTYVGTDDKEVWTGIPLRAHRRCNEPMFSISNQIAYEGQMVKVTPDQPINISLKSCWVDVQGIELITGNVLREEMEALKSMIMDIPLTVQRKGIYVISPFKTIAEYCKEEFKKPIECGTIHTFQGKESDIVFLVLGTGPQNHGARKWASEIPNMLNVAVTRAKKRLYVIGNRQLWSACTYYDTLAQILPVIKYKHQKLF</sequence>
<dbReference type="PANTHER" id="PTHR43788:SF8">
    <property type="entry name" value="DNA-BINDING PROTEIN SMUBP-2"/>
    <property type="match status" value="1"/>
</dbReference>
<evidence type="ECO:0000256" key="2">
    <source>
        <dbReference type="ARBA" id="ARBA00022741"/>
    </source>
</evidence>
<dbReference type="InterPro" id="IPR041677">
    <property type="entry name" value="DNA2/NAM7_AAA_11"/>
</dbReference>
<evidence type="ECO:0000256" key="4">
    <source>
        <dbReference type="ARBA" id="ARBA00022806"/>
    </source>
</evidence>
<dbReference type="SUPFAM" id="SSF52540">
    <property type="entry name" value="P-loop containing nucleoside triphosphate hydrolases"/>
    <property type="match status" value="2"/>
</dbReference>
<protein>
    <recommendedName>
        <fullName evidence="12">DNA2/NAM7 helicase-like C-terminal domain-containing protein</fullName>
    </recommendedName>
</protein>
<keyword evidence="3" id="KW-0378">Hydrolase</keyword>
<proteinExistence type="inferred from homology"/>
<evidence type="ECO:0000256" key="5">
    <source>
        <dbReference type="ARBA" id="ARBA00022840"/>
    </source>
</evidence>
<dbReference type="GO" id="GO:0016787">
    <property type="term" value="F:hydrolase activity"/>
    <property type="evidence" value="ECO:0007669"/>
    <property type="project" value="UniProtKB-KW"/>
</dbReference>
<feature type="compositionally biased region" description="Acidic residues" evidence="7">
    <location>
        <begin position="156"/>
        <end position="184"/>
    </location>
</feature>
<keyword evidence="6" id="KW-0175">Coiled coil</keyword>
<evidence type="ECO:0000256" key="1">
    <source>
        <dbReference type="ARBA" id="ARBA00007913"/>
    </source>
</evidence>
<evidence type="ECO:0000256" key="7">
    <source>
        <dbReference type="SAM" id="MobiDB-lite"/>
    </source>
</evidence>
<evidence type="ECO:0000256" key="6">
    <source>
        <dbReference type="SAM" id="Coils"/>
    </source>
</evidence>
<comment type="similarity">
    <text evidence="1">Belongs to the DNA2/NAM7 helicase family.</text>
</comment>
<accession>A0A1V9F503</accession>
<keyword evidence="5" id="KW-0067">ATP-binding</keyword>
<dbReference type="PANTHER" id="PTHR43788">
    <property type="entry name" value="DNA2/NAM7 HELICASE FAMILY MEMBER"/>
    <property type="match status" value="1"/>
</dbReference>